<dbReference type="Pfam" id="PF12833">
    <property type="entry name" value="HTH_18"/>
    <property type="match status" value="1"/>
</dbReference>
<dbReference type="PROSITE" id="PS01124">
    <property type="entry name" value="HTH_ARAC_FAMILY_2"/>
    <property type="match status" value="1"/>
</dbReference>
<dbReference type="InterPro" id="IPR050204">
    <property type="entry name" value="AraC_XylS_family_regulators"/>
</dbReference>
<evidence type="ECO:0000313" key="6">
    <source>
        <dbReference type="Proteomes" id="UP000236649"/>
    </source>
</evidence>
<evidence type="ECO:0000256" key="3">
    <source>
        <dbReference type="ARBA" id="ARBA00023163"/>
    </source>
</evidence>
<dbReference type="GO" id="GO:0003700">
    <property type="term" value="F:DNA-binding transcription factor activity"/>
    <property type="evidence" value="ECO:0007669"/>
    <property type="project" value="InterPro"/>
</dbReference>
<dbReference type="PRINTS" id="PR00032">
    <property type="entry name" value="HTHARAC"/>
</dbReference>
<dbReference type="SMART" id="SM00342">
    <property type="entry name" value="HTH_ARAC"/>
    <property type="match status" value="1"/>
</dbReference>
<dbReference type="InterPro" id="IPR018060">
    <property type="entry name" value="HTH_AraC"/>
</dbReference>
<dbReference type="PROSITE" id="PS00041">
    <property type="entry name" value="HTH_ARAC_FAMILY_1"/>
    <property type="match status" value="1"/>
</dbReference>
<dbReference type="KEGG" id="phs:C2L64_49815"/>
<name>A0AAN1JMZ8_9BURK</name>
<organism evidence="5 6">
    <name type="scientific">Paraburkholderia hospita</name>
    <dbReference type="NCBI Taxonomy" id="169430"/>
    <lineage>
        <taxon>Bacteria</taxon>
        <taxon>Pseudomonadati</taxon>
        <taxon>Pseudomonadota</taxon>
        <taxon>Betaproteobacteria</taxon>
        <taxon>Burkholderiales</taxon>
        <taxon>Burkholderiaceae</taxon>
        <taxon>Paraburkholderia</taxon>
    </lineage>
</organism>
<dbReference type="Gene3D" id="1.10.10.60">
    <property type="entry name" value="Homeodomain-like"/>
    <property type="match status" value="2"/>
</dbReference>
<evidence type="ECO:0000256" key="2">
    <source>
        <dbReference type="ARBA" id="ARBA00023125"/>
    </source>
</evidence>
<proteinExistence type="predicted"/>
<keyword evidence="2" id="KW-0238">DNA-binding</keyword>
<dbReference type="InterPro" id="IPR009057">
    <property type="entry name" value="Homeodomain-like_sf"/>
</dbReference>
<evidence type="ECO:0000256" key="1">
    <source>
        <dbReference type="ARBA" id="ARBA00023015"/>
    </source>
</evidence>
<sequence length="304" mass="33244">MSPPYGNDAARYFKLPSMPVLRSSTLQIPDVTITRLTSTDGAVNRTEPIPPENAFVLCLQLQPLPQHELWLDGKPERVTPYASGAVSVVDLAARPSAFLPTAFDCLQFYLPEASLHRIAAAEDCVAIRELAIPHGVQDPFVARVGKLLLPALTGKPVPQLFVDGLLIALHGHLAATYAGVRIVDARKTGGLAPWQEMRAKAMIDAHLEDGLSILELAAACELSPAYFCRAFRRSTALAPHQWLVRRRIDVARDLLARSSLSIAEIAISCGFADQSHFTRVFSHVTGATPRAWRCARQPQYRDPG</sequence>
<reference evidence="5 6" key="1">
    <citation type="submission" date="2018-01" db="EMBL/GenBank/DDBJ databases">
        <title>Species boundaries and ecological features among Paraburkholderia terrae DSMZ17804T, P. hospita DSMZ17164T and P. caribensis DSMZ13236T.</title>
        <authorList>
            <person name="Pratama A.A."/>
        </authorList>
    </citation>
    <scope>NUCLEOTIDE SEQUENCE [LARGE SCALE GENOMIC DNA]</scope>
    <source>
        <strain evidence="5 6">DSM 17164</strain>
    </source>
</reference>
<dbReference type="GO" id="GO:0043565">
    <property type="term" value="F:sequence-specific DNA binding"/>
    <property type="evidence" value="ECO:0007669"/>
    <property type="project" value="InterPro"/>
</dbReference>
<dbReference type="Proteomes" id="UP000236649">
    <property type="component" value="Chromosome 5"/>
</dbReference>
<protein>
    <submittedName>
        <fullName evidence="5">AraC family transcriptional regulator</fullName>
    </submittedName>
</protein>
<dbReference type="EMBL" id="CP026109">
    <property type="protein sequence ID" value="AUT76353.1"/>
    <property type="molecule type" value="Genomic_DNA"/>
</dbReference>
<dbReference type="SUPFAM" id="SSF46689">
    <property type="entry name" value="Homeodomain-like"/>
    <property type="match status" value="2"/>
</dbReference>
<accession>A0AAN1JMZ8</accession>
<dbReference type="RefSeq" id="WP_086914898.1">
    <property type="nucleotide sequence ID" value="NZ_CADFGJ010000005.1"/>
</dbReference>
<keyword evidence="1" id="KW-0805">Transcription regulation</keyword>
<dbReference type="InterPro" id="IPR018062">
    <property type="entry name" value="HTH_AraC-typ_CS"/>
</dbReference>
<feature type="domain" description="HTH araC/xylS-type" evidence="4">
    <location>
        <begin position="197"/>
        <end position="295"/>
    </location>
</feature>
<dbReference type="PANTHER" id="PTHR46796:SF14">
    <property type="entry name" value="TRANSCRIPTIONAL REGULATORY PROTEIN"/>
    <property type="match status" value="1"/>
</dbReference>
<dbReference type="InterPro" id="IPR020449">
    <property type="entry name" value="Tscrpt_reg_AraC-type_HTH"/>
</dbReference>
<dbReference type="GeneID" id="55536341"/>
<dbReference type="PANTHER" id="PTHR46796">
    <property type="entry name" value="HTH-TYPE TRANSCRIPTIONAL ACTIVATOR RHAS-RELATED"/>
    <property type="match status" value="1"/>
</dbReference>
<evidence type="ECO:0000313" key="5">
    <source>
        <dbReference type="EMBL" id="AUT76353.1"/>
    </source>
</evidence>
<keyword evidence="3" id="KW-0804">Transcription</keyword>
<evidence type="ECO:0000259" key="4">
    <source>
        <dbReference type="PROSITE" id="PS01124"/>
    </source>
</evidence>
<dbReference type="AlphaFoldDB" id="A0AAN1JMZ8"/>
<gene>
    <name evidence="5" type="ORF">C2L64_49815</name>
</gene>